<organism evidence="2 3">
    <name type="scientific">Granulicella aggregans</name>
    <dbReference type="NCBI Taxonomy" id="474949"/>
    <lineage>
        <taxon>Bacteria</taxon>
        <taxon>Pseudomonadati</taxon>
        <taxon>Acidobacteriota</taxon>
        <taxon>Terriglobia</taxon>
        <taxon>Terriglobales</taxon>
        <taxon>Acidobacteriaceae</taxon>
        <taxon>Granulicella</taxon>
    </lineage>
</organism>
<evidence type="ECO:0000313" key="2">
    <source>
        <dbReference type="EMBL" id="MBB5060564.1"/>
    </source>
</evidence>
<evidence type="ECO:0000256" key="1">
    <source>
        <dbReference type="SAM" id="MobiDB-lite"/>
    </source>
</evidence>
<protein>
    <submittedName>
        <fullName evidence="2">Uncharacterized protein</fullName>
    </submittedName>
</protein>
<sequence length="123" mass="13631">MAAKKTLPAKHETDSLVPDQLTAYGRLHALLHTVRCIAQYEDVLCEITHEMKQSSKLSPRLSRELDEILDKIPSHAYVSDLNAVREILSDTPISAKSGPKDSVKARRSGKNAETKRSGRPPSK</sequence>
<keyword evidence="3" id="KW-1185">Reference proteome</keyword>
<evidence type="ECO:0000313" key="3">
    <source>
        <dbReference type="Proteomes" id="UP000540989"/>
    </source>
</evidence>
<reference evidence="2 3" key="1">
    <citation type="submission" date="2020-08" db="EMBL/GenBank/DDBJ databases">
        <title>Genomic Encyclopedia of Type Strains, Phase IV (KMG-V): Genome sequencing to study the core and pangenomes of soil and plant-associated prokaryotes.</title>
        <authorList>
            <person name="Whitman W."/>
        </authorList>
    </citation>
    <scope>NUCLEOTIDE SEQUENCE [LARGE SCALE GENOMIC DNA]</scope>
    <source>
        <strain evidence="2 3">M8UP14</strain>
    </source>
</reference>
<dbReference type="EMBL" id="JACHIP010000015">
    <property type="protein sequence ID" value="MBB5060564.1"/>
    <property type="molecule type" value="Genomic_DNA"/>
</dbReference>
<gene>
    <name evidence="2" type="ORF">HDF16_005300</name>
</gene>
<feature type="compositionally biased region" description="Basic and acidic residues" evidence="1">
    <location>
        <begin position="98"/>
        <end position="116"/>
    </location>
</feature>
<feature type="region of interest" description="Disordered" evidence="1">
    <location>
        <begin position="91"/>
        <end position="123"/>
    </location>
</feature>
<dbReference type="Proteomes" id="UP000540989">
    <property type="component" value="Unassembled WGS sequence"/>
</dbReference>
<name>A0A7W7ZIH0_9BACT</name>
<proteinExistence type="predicted"/>
<dbReference type="AlphaFoldDB" id="A0A7W7ZIH0"/>
<accession>A0A7W7ZIH0</accession>
<comment type="caution">
    <text evidence="2">The sequence shown here is derived from an EMBL/GenBank/DDBJ whole genome shotgun (WGS) entry which is preliminary data.</text>
</comment>